<dbReference type="Proteomes" id="UP000314294">
    <property type="component" value="Unassembled WGS sequence"/>
</dbReference>
<evidence type="ECO:0000313" key="2">
    <source>
        <dbReference type="Proteomes" id="UP000314294"/>
    </source>
</evidence>
<protein>
    <submittedName>
        <fullName evidence="1">Uncharacterized protein</fullName>
    </submittedName>
</protein>
<dbReference type="EMBL" id="SRLO01000501">
    <property type="protein sequence ID" value="TNN53942.1"/>
    <property type="molecule type" value="Genomic_DNA"/>
</dbReference>
<dbReference type="AlphaFoldDB" id="A0A4Z2GMR0"/>
<proteinExistence type="predicted"/>
<evidence type="ECO:0000313" key="1">
    <source>
        <dbReference type="EMBL" id="TNN53942.1"/>
    </source>
</evidence>
<dbReference type="AntiFam" id="ANF00095">
    <property type="entry name" value="Shadow ORF (opposite ABC transporters)"/>
</dbReference>
<sequence length="152" mass="16720">MLMRVEEAFGTTELKQLYGHRPWTHNAVSPHRAAFRVLSVHRDDADLPAKGSKDDLRVTATIKDLTTGRGLFLLHDVLQGVVPEELREGSVLIEQLLHPLWADEVVKDVFGHVGVHGRQRVIQQVDVSVAVQGSGQTDPLPLPSGEVDALRG</sequence>
<gene>
    <name evidence="1" type="ORF">EYF80_035840</name>
</gene>
<reference evidence="1 2" key="1">
    <citation type="submission" date="2019-03" db="EMBL/GenBank/DDBJ databases">
        <title>First draft genome of Liparis tanakae, snailfish: a comprehensive survey of snailfish specific genes.</title>
        <authorList>
            <person name="Kim W."/>
            <person name="Song I."/>
            <person name="Jeong J.-H."/>
            <person name="Kim D."/>
            <person name="Kim S."/>
            <person name="Ryu S."/>
            <person name="Song J.Y."/>
            <person name="Lee S.K."/>
        </authorList>
    </citation>
    <scope>NUCLEOTIDE SEQUENCE [LARGE SCALE GENOMIC DNA]</scope>
    <source>
        <tissue evidence="1">Muscle</tissue>
    </source>
</reference>
<accession>A0A4Z2GMR0</accession>
<organism evidence="1 2">
    <name type="scientific">Liparis tanakae</name>
    <name type="common">Tanaka's snailfish</name>
    <dbReference type="NCBI Taxonomy" id="230148"/>
    <lineage>
        <taxon>Eukaryota</taxon>
        <taxon>Metazoa</taxon>
        <taxon>Chordata</taxon>
        <taxon>Craniata</taxon>
        <taxon>Vertebrata</taxon>
        <taxon>Euteleostomi</taxon>
        <taxon>Actinopterygii</taxon>
        <taxon>Neopterygii</taxon>
        <taxon>Teleostei</taxon>
        <taxon>Neoteleostei</taxon>
        <taxon>Acanthomorphata</taxon>
        <taxon>Eupercaria</taxon>
        <taxon>Perciformes</taxon>
        <taxon>Cottioidei</taxon>
        <taxon>Cottales</taxon>
        <taxon>Liparidae</taxon>
        <taxon>Liparis</taxon>
    </lineage>
</organism>
<comment type="caution">
    <text evidence="1">The sequence shown here is derived from an EMBL/GenBank/DDBJ whole genome shotgun (WGS) entry which is preliminary data.</text>
</comment>
<keyword evidence="2" id="KW-1185">Reference proteome</keyword>
<name>A0A4Z2GMR0_9TELE</name>